<keyword evidence="1" id="KW-1133">Transmembrane helix</keyword>
<keyword evidence="1" id="KW-0812">Transmembrane</keyword>
<reference evidence="2 3" key="1">
    <citation type="submission" date="2019-10" db="EMBL/GenBank/DDBJ databases">
        <authorList>
            <person name="Palmer J.M."/>
        </authorList>
    </citation>
    <scope>NUCLEOTIDE SEQUENCE [LARGE SCALE GENOMIC DNA]</scope>
    <source>
        <strain evidence="2 3">TWF730</strain>
    </source>
</reference>
<organism evidence="2 3">
    <name type="scientific">Orbilia blumenaviensis</name>
    <dbReference type="NCBI Taxonomy" id="1796055"/>
    <lineage>
        <taxon>Eukaryota</taxon>
        <taxon>Fungi</taxon>
        <taxon>Dikarya</taxon>
        <taxon>Ascomycota</taxon>
        <taxon>Pezizomycotina</taxon>
        <taxon>Orbiliomycetes</taxon>
        <taxon>Orbiliales</taxon>
        <taxon>Orbiliaceae</taxon>
        <taxon>Orbilia</taxon>
    </lineage>
</organism>
<evidence type="ECO:0000313" key="3">
    <source>
        <dbReference type="Proteomes" id="UP001373714"/>
    </source>
</evidence>
<feature type="transmembrane region" description="Helical" evidence="1">
    <location>
        <begin position="151"/>
        <end position="175"/>
    </location>
</feature>
<dbReference type="AlphaFoldDB" id="A0AAV9VHQ2"/>
<dbReference type="Proteomes" id="UP001373714">
    <property type="component" value="Unassembled WGS sequence"/>
</dbReference>
<comment type="caution">
    <text evidence="2">The sequence shown here is derived from an EMBL/GenBank/DDBJ whole genome shotgun (WGS) entry which is preliminary data.</text>
</comment>
<keyword evidence="3" id="KW-1185">Reference proteome</keyword>
<accession>A0AAV9VHQ2</accession>
<keyword evidence="1" id="KW-0472">Membrane</keyword>
<evidence type="ECO:0000256" key="1">
    <source>
        <dbReference type="SAM" id="Phobius"/>
    </source>
</evidence>
<protein>
    <submittedName>
        <fullName evidence="2">Uncharacterized protein</fullName>
    </submittedName>
</protein>
<name>A0AAV9VHQ2_9PEZI</name>
<dbReference type="EMBL" id="JAVHNS010000003">
    <property type="protein sequence ID" value="KAK6360992.1"/>
    <property type="molecule type" value="Genomic_DNA"/>
</dbReference>
<proteinExistence type="predicted"/>
<feature type="transmembrane region" description="Helical" evidence="1">
    <location>
        <begin position="125"/>
        <end position="144"/>
    </location>
</feature>
<sequence>MKFFSSSVIVFGLLGSFFTSAVVIPVEKRELAPIQKRAPDLGTAIGFVKDLFDEVQAVTGKINATTAGLSDPVTVIESTAATLEINALLQQLTAIITGTTTKISTAAPLATRDVIVARQAAPTDLANLVTLLLLEISGTLNAVITALGLKALLAGTLSGLVAALSGLLLALVPVVDNLLELVRRLLDGLLIGLSAALAGLII</sequence>
<gene>
    <name evidence="2" type="ORF">TWF730_007107</name>
</gene>
<evidence type="ECO:0000313" key="2">
    <source>
        <dbReference type="EMBL" id="KAK6360992.1"/>
    </source>
</evidence>